<name>A0A2P2Q8X9_RHIMU</name>
<evidence type="ECO:0000313" key="1">
    <source>
        <dbReference type="EMBL" id="MBX63404.1"/>
    </source>
</evidence>
<organism evidence="1">
    <name type="scientific">Rhizophora mucronata</name>
    <name type="common">Asiatic mangrove</name>
    <dbReference type="NCBI Taxonomy" id="61149"/>
    <lineage>
        <taxon>Eukaryota</taxon>
        <taxon>Viridiplantae</taxon>
        <taxon>Streptophyta</taxon>
        <taxon>Embryophyta</taxon>
        <taxon>Tracheophyta</taxon>
        <taxon>Spermatophyta</taxon>
        <taxon>Magnoliopsida</taxon>
        <taxon>eudicotyledons</taxon>
        <taxon>Gunneridae</taxon>
        <taxon>Pentapetalae</taxon>
        <taxon>rosids</taxon>
        <taxon>fabids</taxon>
        <taxon>Malpighiales</taxon>
        <taxon>Rhizophoraceae</taxon>
        <taxon>Rhizophora</taxon>
    </lineage>
</organism>
<accession>A0A2P2Q8X9</accession>
<dbReference type="AlphaFoldDB" id="A0A2P2Q8X9"/>
<reference evidence="1" key="1">
    <citation type="submission" date="2018-02" db="EMBL/GenBank/DDBJ databases">
        <title>Rhizophora mucronata_Transcriptome.</title>
        <authorList>
            <person name="Meera S.P."/>
            <person name="Sreeshan A."/>
            <person name="Augustine A."/>
        </authorList>
    </citation>
    <scope>NUCLEOTIDE SEQUENCE</scope>
    <source>
        <tissue evidence="1">Leaf</tissue>
    </source>
</reference>
<protein>
    <submittedName>
        <fullName evidence="1">Uncharacterized protein</fullName>
    </submittedName>
</protein>
<proteinExistence type="predicted"/>
<dbReference type="EMBL" id="GGEC01082920">
    <property type="protein sequence ID" value="MBX63404.1"/>
    <property type="molecule type" value="Transcribed_RNA"/>
</dbReference>
<sequence>MSATIMHLTTLQSKKKPNRFLVRGRACLHVHSIEFKFIGYLHHKRLPPMVYSFIGRHLNLKATMKLPTVCF</sequence>